<gene>
    <name evidence="1" type="ORF">AJ79_02407</name>
</gene>
<dbReference type="PANTHER" id="PTHR32027">
    <property type="entry name" value="CYTOSINE DEAMINASE"/>
    <property type="match status" value="1"/>
</dbReference>
<dbReference type="STRING" id="1447875.A0A2B7Y309"/>
<keyword evidence="2" id="KW-1185">Reference proteome</keyword>
<protein>
    <recommendedName>
        <fullName evidence="3">Amidohydrolase-related domain-containing protein</fullName>
    </recommendedName>
</protein>
<dbReference type="GO" id="GO:0016814">
    <property type="term" value="F:hydrolase activity, acting on carbon-nitrogen (but not peptide) bonds, in cyclic amidines"/>
    <property type="evidence" value="ECO:0007669"/>
    <property type="project" value="TreeGrafter"/>
</dbReference>
<organism evidence="1 2">
    <name type="scientific">Helicocarpus griseus UAMH5409</name>
    <dbReference type="NCBI Taxonomy" id="1447875"/>
    <lineage>
        <taxon>Eukaryota</taxon>
        <taxon>Fungi</taxon>
        <taxon>Dikarya</taxon>
        <taxon>Ascomycota</taxon>
        <taxon>Pezizomycotina</taxon>
        <taxon>Eurotiomycetes</taxon>
        <taxon>Eurotiomycetidae</taxon>
        <taxon>Onygenales</taxon>
        <taxon>Ajellomycetaceae</taxon>
        <taxon>Helicocarpus</taxon>
    </lineage>
</organism>
<evidence type="ECO:0000313" key="2">
    <source>
        <dbReference type="Proteomes" id="UP000223968"/>
    </source>
</evidence>
<dbReference type="InterPro" id="IPR052349">
    <property type="entry name" value="Metallo-hydrolase_Enzymes"/>
</dbReference>
<reference evidence="1 2" key="1">
    <citation type="submission" date="2017-10" db="EMBL/GenBank/DDBJ databases">
        <title>Comparative genomics in systemic dimorphic fungi from Ajellomycetaceae.</title>
        <authorList>
            <person name="Munoz J.F."/>
            <person name="Mcewen J.G."/>
            <person name="Clay O.K."/>
            <person name="Cuomo C.A."/>
        </authorList>
    </citation>
    <scope>NUCLEOTIDE SEQUENCE [LARGE SCALE GENOMIC DNA]</scope>
    <source>
        <strain evidence="1 2">UAMH5409</strain>
    </source>
</reference>
<dbReference type="AlphaFoldDB" id="A0A2B7Y309"/>
<dbReference type="Gene3D" id="3.20.20.140">
    <property type="entry name" value="Metal-dependent hydrolases"/>
    <property type="match status" value="1"/>
</dbReference>
<dbReference type="SUPFAM" id="SSF51556">
    <property type="entry name" value="Metallo-dependent hydrolases"/>
    <property type="match status" value="1"/>
</dbReference>
<accession>A0A2B7Y309</accession>
<sequence>MNQQHTTIPAVRLPHKPPNTLWTIIISPSTNTITSIAPYTPTPDSQSQPQSNLRPLALPPLTHPHIHLDKAHLHSSPLYTSLHPTTGTFTEALHTTTTAKALFTHSDLLTRGRWLLAASVEAGVTAMRAFVEVDGTVGLKCLEAALVLKEEWRARCTVQIACFAQEPLFTGENAGVNRRLLEEAVGDERVEVLGTTPYVEGDEERGRRNVKWAVERALVHGKHLDFHLDYHLEGGKGAMVWFVLETLCRLRWVQRTRKRVMLGHCTRLTLFGEKEWRELAGLVRENALPVTFVGLPTSDIYMACASGQGLEKEKASSVRQQPRGTLPVPSLIRTYGLDAVLGVNNVGNAFTPWGSADPLSVASLGVGLYQAGTKADAELLYECVSTRARRAMGLPVATADGLGLSEGDPGEVLLVDARKWMGGGDGDGEDGGEVGIEVVPRSYGTVAEVVWDPPVMRGRRVVKCGMGRGKGR</sequence>
<proteinExistence type="predicted"/>
<dbReference type="InterPro" id="IPR032466">
    <property type="entry name" value="Metal_Hydrolase"/>
</dbReference>
<name>A0A2B7Y309_9EURO</name>
<dbReference type="Proteomes" id="UP000223968">
    <property type="component" value="Unassembled WGS sequence"/>
</dbReference>
<dbReference type="OrthoDB" id="10266980at2759"/>
<dbReference type="PANTHER" id="PTHR32027:SF0">
    <property type="entry name" value="CYTOSINE DEAMINASE"/>
    <property type="match status" value="1"/>
</dbReference>
<dbReference type="EMBL" id="PDNB01000025">
    <property type="protein sequence ID" value="PGH15431.1"/>
    <property type="molecule type" value="Genomic_DNA"/>
</dbReference>
<comment type="caution">
    <text evidence="1">The sequence shown here is derived from an EMBL/GenBank/DDBJ whole genome shotgun (WGS) entry which is preliminary data.</text>
</comment>
<evidence type="ECO:0008006" key="3">
    <source>
        <dbReference type="Google" id="ProtNLM"/>
    </source>
</evidence>
<evidence type="ECO:0000313" key="1">
    <source>
        <dbReference type="EMBL" id="PGH15431.1"/>
    </source>
</evidence>